<dbReference type="EMBL" id="JAQOSQ010000004">
    <property type="protein sequence ID" value="MDJ1182736.1"/>
    <property type="molecule type" value="Genomic_DNA"/>
</dbReference>
<proteinExistence type="inferred from homology"/>
<comment type="subcellular location">
    <subcellularLocation>
        <location evidence="2">Gas vesicle</location>
    </subcellularLocation>
</comment>
<evidence type="ECO:0000256" key="3">
    <source>
        <dbReference type="ARBA" id="ARBA00035659"/>
    </source>
</evidence>
<evidence type="ECO:0000256" key="1">
    <source>
        <dbReference type="ARBA" id="ARBA00022987"/>
    </source>
</evidence>
<evidence type="ECO:0000313" key="6">
    <source>
        <dbReference type="Proteomes" id="UP001232992"/>
    </source>
</evidence>
<reference evidence="5 6" key="1">
    <citation type="submission" date="2023-01" db="EMBL/GenBank/DDBJ databases">
        <title>Novel diversity within Roseofilum (Cyanobacteria; Desertifilaceae) from marine benthic mats with descriptions of four novel species.</title>
        <authorList>
            <person name="Wang Y."/>
            <person name="Berthold D.E."/>
            <person name="Hu J."/>
            <person name="Lefler F.W."/>
            <person name="Laughinghouse H.D. IV."/>
        </authorList>
    </citation>
    <scope>NUCLEOTIDE SEQUENCE [LARGE SCALE GENOMIC DNA]</scope>
    <source>
        <strain evidence="5 6">BLCC-M143</strain>
    </source>
</reference>
<comment type="similarity">
    <text evidence="3">Belongs to the gas vesicle GvpK family.</text>
</comment>
<dbReference type="Proteomes" id="UP001232992">
    <property type="component" value="Unassembled WGS sequence"/>
</dbReference>
<protein>
    <submittedName>
        <fullName evidence="5">Gas vesicle protein K</fullName>
    </submittedName>
</protein>
<dbReference type="InterPro" id="IPR007805">
    <property type="entry name" value="GvpK"/>
</dbReference>
<evidence type="ECO:0000313" key="5">
    <source>
        <dbReference type="EMBL" id="MDJ1182736.1"/>
    </source>
</evidence>
<accession>A0ABT7BWA2</accession>
<dbReference type="Pfam" id="PF05121">
    <property type="entry name" value="GvpK"/>
    <property type="match status" value="1"/>
</dbReference>
<keyword evidence="1" id="KW-0304">Gas vesicle</keyword>
<dbReference type="PANTHER" id="PTHR40137:SF2">
    <property type="entry name" value="PROTEIN GVPK 1"/>
    <property type="match status" value="1"/>
</dbReference>
<sequence>MNSSPIIPSSGNAPDSGLAPLLLTVVELIRQLMEAQVIRRMDSQLLTDEELDRAAESLQRLEEQVINLCDIFEIDPADLNIDLGEIGSLLPKEGYYPGEKSSDRASILELLDRLLHTGIVIQGDVDLGLAQLDLIHAKLRLILTSKPIDRSNNSETQPGRVGTAHLPN</sequence>
<dbReference type="InterPro" id="IPR000638">
    <property type="entry name" value="Gas-vesicle_GvpA-like"/>
</dbReference>
<evidence type="ECO:0000256" key="4">
    <source>
        <dbReference type="SAM" id="Coils"/>
    </source>
</evidence>
<name>A0ABT7BWA2_9CYAN</name>
<evidence type="ECO:0000256" key="2">
    <source>
        <dbReference type="ARBA" id="ARBA00035108"/>
    </source>
</evidence>
<feature type="coiled-coil region" evidence="4">
    <location>
        <begin position="44"/>
        <end position="71"/>
    </location>
</feature>
<dbReference type="Pfam" id="PF00741">
    <property type="entry name" value="Gas_vesicle"/>
    <property type="match status" value="1"/>
</dbReference>
<dbReference type="PANTHER" id="PTHR40137">
    <property type="entry name" value="PROTEIN GVPK 1"/>
    <property type="match status" value="1"/>
</dbReference>
<organism evidence="5 6">
    <name type="scientific">Roseofilum casamattae BLCC-M143</name>
    <dbReference type="NCBI Taxonomy" id="3022442"/>
    <lineage>
        <taxon>Bacteria</taxon>
        <taxon>Bacillati</taxon>
        <taxon>Cyanobacteriota</taxon>
        <taxon>Cyanophyceae</taxon>
        <taxon>Desertifilales</taxon>
        <taxon>Desertifilaceae</taxon>
        <taxon>Roseofilum</taxon>
        <taxon>Roseofilum casamattae</taxon>
    </lineage>
</organism>
<keyword evidence="4" id="KW-0175">Coiled coil</keyword>
<dbReference type="RefSeq" id="WP_283757389.1">
    <property type="nucleotide sequence ID" value="NZ_JAQOSQ010000004.1"/>
</dbReference>
<comment type="caution">
    <text evidence="5">The sequence shown here is derived from an EMBL/GenBank/DDBJ whole genome shotgun (WGS) entry which is preliminary data.</text>
</comment>
<keyword evidence="6" id="KW-1185">Reference proteome</keyword>
<gene>
    <name evidence="5" type="ORF">PMH09_05960</name>
</gene>